<gene>
    <name evidence="1" type="ORF">HNP21_005573</name>
</gene>
<proteinExistence type="predicted"/>
<reference evidence="1" key="1">
    <citation type="submission" date="2020-08" db="EMBL/GenBank/DDBJ databases">
        <title>Functional genomics of gut bacteria from endangered species of beetles.</title>
        <authorList>
            <person name="Carlos-Shanley C."/>
        </authorList>
    </citation>
    <scope>NUCLEOTIDE SEQUENCE [LARGE SCALE GENOMIC DNA]</scope>
    <source>
        <strain evidence="1">S00060</strain>
    </source>
</reference>
<evidence type="ECO:0000313" key="2">
    <source>
        <dbReference type="Proteomes" id="UP000543174"/>
    </source>
</evidence>
<evidence type="ECO:0000313" key="1">
    <source>
        <dbReference type="EMBL" id="MBA9042438.1"/>
    </source>
</evidence>
<keyword evidence="2" id="KW-1185">Reference proteome</keyword>
<dbReference type="Proteomes" id="UP000543174">
    <property type="component" value="Unassembled WGS sequence"/>
</dbReference>
<protein>
    <submittedName>
        <fullName evidence="1">Uncharacterized protein</fullName>
    </submittedName>
</protein>
<accession>A0A7W3RID1</accession>
<dbReference type="EMBL" id="JACJHT010000012">
    <property type="protein sequence ID" value="MBA9042438.1"/>
    <property type="molecule type" value="Genomic_DNA"/>
</dbReference>
<dbReference type="AlphaFoldDB" id="A0A7W3RID1"/>
<name>A0A7W3RID1_PRIAR</name>
<sequence>MNTNVKLPKKIVRTLEDLQEQGLTKLEILNHESLKKYMVHYEDLIMRGLLDGFEEKRTHQNTLEISVWAEEYERKDGEIVVERYNVKLKPFDNAICSITRKTQKKAFEKIHSIIQGR</sequence>
<comment type="caution">
    <text evidence="1">The sequence shown here is derived from an EMBL/GenBank/DDBJ whole genome shotgun (WGS) entry which is preliminary data.</text>
</comment>
<dbReference type="RefSeq" id="WP_116327275.1">
    <property type="nucleotide sequence ID" value="NZ_JACJHT010000012.1"/>
</dbReference>
<organism evidence="1 2">
    <name type="scientific">Priestia aryabhattai</name>
    <name type="common">Bacillus aryabhattai</name>
    <dbReference type="NCBI Taxonomy" id="412384"/>
    <lineage>
        <taxon>Bacteria</taxon>
        <taxon>Bacillati</taxon>
        <taxon>Bacillota</taxon>
        <taxon>Bacilli</taxon>
        <taxon>Bacillales</taxon>
        <taxon>Bacillaceae</taxon>
        <taxon>Priestia</taxon>
    </lineage>
</organism>